<dbReference type="Gene3D" id="3.40.50.720">
    <property type="entry name" value="NAD(P)-binding Rossmann-like Domain"/>
    <property type="match status" value="1"/>
</dbReference>
<keyword evidence="4 7" id="KW-0812">Transmembrane</keyword>
<evidence type="ECO:0000256" key="1">
    <source>
        <dbReference type="ARBA" id="ARBA00004141"/>
    </source>
</evidence>
<evidence type="ECO:0000256" key="4">
    <source>
        <dbReference type="ARBA" id="ARBA00022692"/>
    </source>
</evidence>
<evidence type="ECO:0000256" key="7">
    <source>
        <dbReference type="SAM" id="Phobius"/>
    </source>
</evidence>
<protein>
    <submittedName>
        <fullName evidence="9">Undecaprenyl-phosphate glucose phosphotransferase</fullName>
    </submittedName>
</protein>
<keyword evidence="10" id="KW-1185">Reference proteome</keyword>
<evidence type="ECO:0000313" key="9">
    <source>
        <dbReference type="EMBL" id="GLS83286.1"/>
    </source>
</evidence>
<feature type="domain" description="Bacterial sugar transferase" evidence="8">
    <location>
        <begin position="275"/>
        <end position="457"/>
    </location>
</feature>
<dbReference type="AlphaFoldDB" id="A0AA37WYJ8"/>
<keyword evidence="5 7" id="KW-1133">Transmembrane helix</keyword>
<feature type="transmembrane region" description="Helical" evidence="7">
    <location>
        <begin position="43"/>
        <end position="65"/>
    </location>
</feature>
<dbReference type="Pfam" id="PF13727">
    <property type="entry name" value="CoA_binding_3"/>
    <property type="match status" value="1"/>
</dbReference>
<evidence type="ECO:0000256" key="3">
    <source>
        <dbReference type="ARBA" id="ARBA00022679"/>
    </source>
</evidence>
<organism evidence="9 10">
    <name type="scientific">Paraferrimonas haliotis</name>
    <dbReference type="NCBI Taxonomy" id="2013866"/>
    <lineage>
        <taxon>Bacteria</taxon>
        <taxon>Pseudomonadati</taxon>
        <taxon>Pseudomonadota</taxon>
        <taxon>Gammaproteobacteria</taxon>
        <taxon>Alteromonadales</taxon>
        <taxon>Ferrimonadaceae</taxon>
        <taxon>Paraferrimonas</taxon>
    </lineage>
</organism>
<dbReference type="EMBL" id="BSPO01000002">
    <property type="protein sequence ID" value="GLS83286.1"/>
    <property type="molecule type" value="Genomic_DNA"/>
</dbReference>
<dbReference type="InterPro" id="IPR017473">
    <property type="entry name" value="Undecaprenyl-P_gluc_Ptfrase"/>
</dbReference>
<feature type="transmembrane region" description="Helical" evidence="7">
    <location>
        <begin position="104"/>
        <end position="126"/>
    </location>
</feature>
<proteinExistence type="inferred from homology"/>
<dbReference type="SUPFAM" id="SSF51735">
    <property type="entry name" value="NAD(P)-binding Rossmann-fold domains"/>
    <property type="match status" value="1"/>
</dbReference>
<dbReference type="NCBIfam" id="TIGR03023">
    <property type="entry name" value="WcaJ_sugtrans"/>
    <property type="match status" value="1"/>
</dbReference>
<dbReference type="PANTHER" id="PTHR30576:SF21">
    <property type="entry name" value="UDP-GLUCOSE:UNDECAPRENYL-PHOSPHATE GLUCOSE-1-PHOSPHATE TRANSFERASE"/>
    <property type="match status" value="1"/>
</dbReference>
<dbReference type="NCBIfam" id="TIGR03025">
    <property type="entry name" value="EPS_sugtrans"/>
    <property type="match status" value="1"/>
</dbReference>
<comment type="caution">
    <text evidence="9">The sequence shown here is derived from an EMBL/GenBank/DDBJ whole genome shotgun (WGS) entry which is preliminary data.</text>
</comment>
<sequence>MNRGLIRDHDLGFALFFRLADLFIIMISLWLCIQIVSVSFVNFYGFCAAIACLSFLICAESGDLYRSWRMNNFRRQAGVVLVSWVVAAAILLVCAYFTKTSEIYSRLVIGSWFLLAPALILSWRLLIQKTKGQMRSHGFNSRRAAIIGLTENGIRLGKELEKQKDLGIVLDGYYDDRNDQRVCNKTGMHCDGSVAQALERAKNSDIDQVYIAMPLSAKDRIAFYLKEFSDTTANTYIVPDFFTYNLMHSRWNNVGDVQTFSVFDTPFYGLSSWVKRAEDIVISCLALLVLSPLMLLVAIGVKLSSPGDILFKQDRYGLDGRRIKVWKFRSMTTSENGDHVTQATRNDPRVTRFGAFIRRTSLDELPQFFNTLQGDMSIVGPRPHAVAHNEQYRSIVDRYMLRHKVKPGITGLAQINGFRGETDTLDKMERRVEYDLKYINDWSLWMDIKIIAMTAIKGFTGNTAY</sequence>
<feature type="transmembrane region" description="Helical" evidence="7">
    <location>
        <begin position="280"/>
        <end position="301"/>
    </location>
</feature>
<comment type="subcellular location">
    <subcellularLocation>
        <location evidence="1">Membrane</location>
        <topology evidence="1">Multi-pass membrane protein</topology>
    </subcellularLocation>
</comment>
<name>A0AA37WYJ8_9GAMM</name>
<dbReference type="RefSeq" id="WP_095497155.1">
    <property type="nucleotide sequence ID" value="NZ_BSPO01000002.1"/>
</dbReference>
<dbReference type="InterPro" id="IPR017475">
    <property type="entry name" value="EPS_sugar_tfrase"/>
</dbReference>
<evidence type="ECO:0000256" key="6">
    <source>
        <dbReference type="ARBA" id="ARBA00023136"/>
    </source>
</evidence>
<dbReference type="GO" id="GO:0009242">
    <property type="term" value="P:colanic acid biosynthetic process"/>
    <property type="evidence" value="ECO:0007669"/>
    <property type="project" value="TreeGrafter"/>
</dbReference>
<dbReference type="InterPro" id="IPR003362">
    <property type="entry name" value="Bact_transf"/>
</dbReference>
<dbReference type="InterPro" id="IPR036291">
    <property type="entry name" value="NAD(P)-bd_dom_sf"/>
</dbReference>
<feature type="transmembrane region" description="Helical" evidence="7">
    <location>
        <begin position="77"/>
        <end position="98"/>
    </location>
</feature>
<comment type="similarity">
    <text evidence="2">Belongs to the bacterial sugar transferase family.</text>
</comment>
<gene>
    <name evidence="9" type="ORF">GCM10007894_12630</name>
</gene>
<keyword evidence="3" id="KW-0808">Transferase</keyword>
<dbReference type="GO" id="GO:0089702">
    <property type="term" value="F:undecaprenyl-phosphate glucose phosphotransferase activity"/>
    <property type="evidence" value="ECO:0007669"/>
    <property type="project" value="TreeGrafter"/>
</dbReference>
<evidence type="ECO:0000256" key="5">
    <source>
        <dbReference type="ARBA" id="ARBA00022989"/>
    </source>
</evidence>
<feature type="transmembrane region" description="Helical" evidence="7">
    <location>
        <begin position="12"/>
        <end position="37"/>
    </location>
</feature>
<accession>A0AA37WYJ8</accession>
<evidence type="ECO:0000259" key="8">
    <source>
        <dbReference type="Pfam" id="PF02397"/>
    </source>
</evidence>
<keyword evidence="6 7" id="KW-0472">Membrane</keyword>
<dbReference type="Proteomes" id="UP001157439">
    <property type="component" value="Unassembled WGS sequence"/>
</dbReference>
<dbReference type="GO" id="GO:0016020">
    <property type="term" value="C:membrane"/>
    <property type="evidence" value="ECO:0007669"/>
    <property type="project" value="UniProtKB-SubCell"/>
</dbReference>
<dbReference type="Pfam" id="PF02397">
    <property type="entry name" value="Bac_transf"/>
    <property type="match status" value="1"/>
</dbReference>
<dbReference type="PANTHER" id="PTHR30576">
    <property type="entry name" value="COLANIC BIOSYNTHESIS UDP-GLUCOSE LIPID CARRIER TRANSFERASE"/>
    <property type="match status" value="1"/>
</dbReference>
<evidence type="ECO:0000313" key="10">
    <source>
        <dbReference type="Proteomes" id="UP001157439"/>
    </source>
</evidence>
<reference evidence="9 10" key="1">
    <citation type="journal article" date="2014" name="Int. J. Syst. Evol. Microbiol.">
        <title>Complete genome sequence of Corynebacterium casei LMG S-19264T (=DSM 44701T), isolated from a smear-ripened cheese.</title>
        <authorList>
            <consortium name="US DOE Joint Genome Institute (JGI-PGF)"/>
            <person name="Walter F."/>
            <person name="Albersmeier A."/>
            <person name="Kalinowski J."/>
            <person name="Ruckert C."/>
        </authorList>
    </citation>
    <scope>NUCLEOTIDE SEQUENCE [LARGE SCALE GENOMIC DNA]</scope>
    <source>
        <strain evidence="9 10">NBRC 112785</strain>
    </source>
</reference>
<evidence type="ECO:0000256" key="2">
    <source>
        <dbReference type="ARBA" id="ARBA00006464"/>
    </source>
</evidence>